<keyword evidence="2" id="KW-1185">Reference proteome</keyword>
<dbReference type="OrthoDB" id="3259198at2759"/>
<dbReference type="AlphaFoldDB" id="A0A9Q3BRX9"/>
<name>A0A9Q3BRX9_9BASI</name>
<evidence type="ECO:0000313" key="2">
    <source>
        <dbReference type="Proteomes" id="UP000765509"/>
    </source>
</evidence>
<organism evidence="1 2">
    <name type="scientific">Austropuccinia psidii MF-1</name>
    <dbReference type="NCBI Taxonomy" id="1389203"/>
    <lineage>
        <taxon>Eukaryota</taxon>
        <taxon>Fungi</taxon>
        <taxon>Dikarya</taxon>
        <taxon>Basidiomycota</taxon>
        <taxon>Pucciniomycotina</taxon>
        <taxon>Pucciniomycetes</taxon>
        <taxon>Pucciniales</taxon>
        <taxon>Sphaerophragmiaceae</taxon>
        <taxon>Austropuccinia</taxon>
    </lineage>
</organism>
<accession>A0A9Q3BRX9</accession>
<reference evidence="1" key="1">
    <citation type="submission" date="2021-03" db="EMBL/GenBank/DDBJ databases">
        <title>Draft genome sequence of rust myrtle Austropuccinia psidii MF-1, a brazilian biotype.</title>
        <authorList>
            <person name="Quecine M.C."/>
            <person name="Pachon D.M.R."/>
            <person name="Bonatelli M.L."/>
            <person name="Correr F.H."/>
            <person name="Franceschini L.M."/>
            <person name="Leite T.F."/>
            <person name="Margarido G.R.A."/>
            <person name="Almeida C.A."/>
            <person name="Ferrarezi J.A."/>
            <person name="Labate C.A."/>
        </authorList>
    </citation>
    <scope>NUCLEOTIDE SEQUENCE</scope>
    <source>
        <strain evidence="1">MF-1</strain>
    </source>
</reference>
<proteinExistence type="predicted"/>
<evidence type="ECO:0000313" key="1">
    <source>
        <dbReference type="EMBL" id="MBW0470023.1"/>
    </source>
</evidence>
<dbReference type="Proteomes" id="UP000765509">
    <property type="component" value="Unassembled WGS sequence"/>
</dbReference>
<sequence>MSTHYMKPNLDINADKMEAEAQDKLQKDLVKASVYLKVSSSISESKKICEVIKILEPSFQWPCPREIAKISTKLYFDGKPTIIEQLKKLTPSTSISESIDA</sequence>
<protein>
    <submittedName>
        <fullName evidence="1">Uncharacterized protein</fullName>
    </submittedName>
</protein>
<dbReference type="EMBL" id="AVOT02002337">
    <property type="protein sequence ID" value="MBW0470023.1"/>
    <property type="molecule type" value="Genomic_DNA"/>
</dbReference>
<gene>
    <name evidence="1" type="ORF">O181_009738</name>
</gene>
<comment type="caution">
    <text evidence="1">The sequence shown here is derived from an EMBL/GenBank/DDBJ whole genome shotgun (WGS) entry which is preliminary data.</text>
</comment>